<feature type="region of interest" description="Disordered" evidence="2">
    <location>
        <begin position="640"/>
        <end position="665"/>
    </location>
</feature>
<organism evidence="3 4">
    <name type="scientific">Pteropus alecto</name>
    <name type="common">Black flying fox</name>
    <dbReference type="NCBI Taxonomy" id="9402"/>
    <lineage>
        <taxon>Eukaryota</taxon>
        <taxon>Metazoa</taxon>
        <taxon>Chordata</taxon>
        <taxon>Craniata</taxon>
        <taxon>Vertebrata</taxon>
        <taxon>Euteleostomi</taxon>
        <taxon>Mammalia</taxon>
        <taxon>Eutheria</taxon>
        <taxon>Laurasiatheria</taxon>
        <taxon>Chiroptera</taxon>
        <taxon>Yinpterochiroptera</taxon>
        <taxon>Pteropodoidea</taxon>
        <taxon>Pteropodidae</taxon>
        <taxon>Pteropodinae</taxon>
        <taxon>Pteropus</taxon>
    </lineage>
</organism>
<feature type="region of interest" description="Disordered" evidence="2">
    <location>
        <begin position="1"/>
        <end position="91"/>
    </location>
</feature>
<feature type="compositionally biased region" description="Basic and acidic residues" evidence="2">
    <location>
        <begin position="656"/>
        <end position="665"/>
    </location>
</feature>
<feature type="region of interest" description="Disordered" evidence="2">
    <location>
        <begin position="190"/>
        <end position="220"/>
    </location>
</feature>
<evidence type="ECO:0000256" key="2">
    <source>
        <dbReference type="SAM" id="MobiDB-lite"/>
    </source>
</evidence>
<evidence type="ECO:0000313" key="3">
    <source>
        <dbReference type="EMBL" id="ELK06746.1"/>
    </source>
</evidence>
<evidence type="ECO:0000256" key="1">
    <source>
        <dbReference type="SAM" id="Coils"/>
    </source>
</evidence>
<dbReference type="AlphaFoldDB" id="L5K7H9"/>
<proteinExistence type="predicted"/>
<dbReference type="Proteomes" id="UP000010552">
    <property type="component" value="Unassembled WGS sequence"/>
</dbReference>
<dbReference type="PANTHER" id="PTHR14583">
    <property type="entry name" value="UNCHARACTERIZED PROTEIN C19ORF57 FAMILY MEMBER"/>
    <property type="match status" value="1"/>
</dbReference>
<gene>
    <name evidence="3" type="ORF">PAL_GLEAN10002813</name>
</gene>
<name>L5K7H9_PTEAL</name>
<dbReference type="InterPro" id="IPR031441">
    <property type="entry name" value="Brme1"/>
</dbReference>
<sequence length="665" mass="70112">MSKRKKLRTSGGEGIHPLKPPKHPRLRDSDRASQSYELDPSCHPEESEGRAGPAPSAEQSGEEPGQVASSSPNKEAGGPSRLLRQPENEPVPFPPSQVSLLGSLAYVHRMLPPFSWSACLFILKANGWCCAGNSQLRTAVLAPKHSGPVPFCSIVCELEILPEPSAQHAGSQSPEESPGLTVWEADGAHSKHGVQNPVTPVSGRGHSQPEVSNDASPEWGTVPLASERASQDHLLEQGTNLLDGGSTEWGGVPGDRGQKGHQPSSEAEEKEPDQGSSQEEGAQGGAGANQEEGDSILGLIPGGPEPGSVVQGLSDFMQTLSKAGREAQGSCSSPRFSSLRSIVITDVSTDPTQPEQRALEVAGLGGKAPDGGHSWALPRGMPLCKETAGGRGEAGQEAKPPGNVPGGPAAFLALAHGIQEPIVDVGDSIPVASEMGSGVDQTWVPGSDQEGFCALPLLLQPLGEKATKLGSQSYEQDIRELSLSLGASAPLVHREAVDGPPLDTRVHQGNPDALKGLAGQPKHPPDSADQALLGESPAMELDFLPDSQIQDALEASDFEDPPEQTSEIMGSRSQCSSVLEFEHKLLDSTHEGIQPCEAARMEDATDTMRGLIVELSNLNRMIMNAHRDLEAFKRLSYRKAKPASGPYTPKGAGPHPRGEQSWRDT</sequence>
<dbReference type="GO" id="GO:1990918">
    <property type="term" value="P:double-strand break repair involved in meiotic recombination"/>
    <property type="evidence" value="ECO:0007669"/>
    <property type="project" value="InterPro"/>
</dbReference>
<feature type="region of interest" description="Disordered" evidence="2">
    <location>
        <begin position="497"/>
        <end position="531"/>
    </location>
</feature>
<accession>L5K7H9</accession>
<dbReference type="FunCoup" id="L5K7H9">
    <property type="interactions" value="360"/>
</dbReference>
<feature type="region of interest" description="Disordered" evidence="2">
    <location>
        <begin position="239"/>
        <end position="311"/>
    </location>
</feature>
<keyword evidence="4" id="KW-1185">Reference proteome</keyword>
<evidence type="ECO:0000313" key="4">
    <source>
        <dbReference type="Proteomes" id="UP000010552"/>
    </source>
</evidence>
<dbReference type="Pfam" id="PF15710">
    <property type="entry name" value="Brme1"/>
    <property type="match status" value="2"/>
</dbReference>
<dbReference type="EMBL" id="KB030998">
    <property type="protein sequence ID" value="ELK06746.1"/>
    <property type="molecule type" value="Genomic_DNA"/>
</dbReference>
<feature type="compositionally biased region" description="Basic and acidic residues" evidence="2">
    <location>
        <begin position="40"/>
        <end position="49"/>
    </location>
</feature>
<protein>
    <submittedName>
        <fullName evidence="3">Uncharacterized protein</fullName>
    </submittedName>
</protein>
<reference evidence="4" key="1">
    <citation type="journal article" date="2013" name="Science">
        <title>Comparative analysis of bat genomes provides insight into the evolution of flight and immunity.</title>
        <authorList>
            <person name="Zhang G."/>
            <person name="Cowled C."/>
            <person name="Shi Z."/>
            <person name="Huang Z."/>
            <person name="Bishop-Lilly K.A."/>
            <person name="Fang X."/>
            <person name="Wynne J.W."/>
            <person name="Xiong Z."/>
            <person name="Baker M.L."/>
            <person name="Zhao W."/>
            <person name="Tachedjian M."/>
            <person name="Zhu Y."/>
            <person name="Zhou P."/>
            <person name="Jiang X."/>
            <person name="Ng J."/>
            <person name="Yang L."/>
            <person name="Wu L."/>
            <person name="Xiao J."/>
            <person name="Feng Y."/>
            <person name="Chen Y."/>
            <person name="Sun X."/>
            <person name="Zhang Y."/>
            <person name="Marsh G.A."/>
            <person name="Crameri G."/>
            <person name="Broder C.C."/>
            <person name="Frey K.G."/>
            <person name="Wang L.F."/>
            <person name="Wang J."/>
        </authorList>
    </citation>
    <scope>NUCLEOTIDE SEQUENCE [LARGE SCALE GENOMIC DNA]</scope>
</reference>
<feature type="coiled-coil region" evidence="1">
    <location>
        <begin position="601"/>
        <end position="635"/>
    </location>
</feature>
<keyword evidence="1" id="KW-0175">Coiled coil</keyword>
<dbReference type="InParanoid" id="L5K7H9"/>
<dbReference type="PANTHER" id="PTHR14583:SF0">
    <property type="entry name" value="BREAK REPAIR MEIOTIC RECOMBINASE RECRUITMENT FACTOR 1"/>
    <property type="match status" value="1"/>
</dbReference>